<feature type="transmembrane region" description="Helical" evidence="1">
    <location>
        <begin position="65"/>
        <end position="83"/>
    </location>
</feature>
<evidence type="ECO:0000313" key="2">
    <source>
        <dbReference type="EMBL" id="BAV97456.1"/>
    </source>
</evidence>
<reference evidence="2 3" key="1">
    <citation type="journal article" date="2017" name="DNA Res.">
        <title>Complete genome sequence and expression profile of the commercial lytic enzyme producer Lysobacter enzymogenes M497-1.</title>
        <authorList>
            <person name="Takami H."/>
            <person name="Toyoda A."/>
            <person name="Uchiyama I."/>
            <person name="Itoh T."/>
            <person name="Takaki Y."/>
            <person name="Arai W."/>
            <person name="Nishi S."/>
            <person name="Kawai M."/>
            <person name="Shinya K."/>
            <person name="Ikeda H."/>
        </authorList>
    </citation>
    <scope>NUCLEOTIDE SEQUENCE [LARGE SCALE GENOMIC DNA]</scope>
    <source>
        <strain evidence="2 3">M497-1</strain>
    </source>
</reference>
<evidence type="ECO:0000256" key="1">
    <source>
        <dbReference type="SAM" id="Phobius"/>
    </source>
</evidence>
<feature type="transmembrane region" description="Helical" evidence="1">
    <location>
        <begin position="95"/>
        <end position="120"/>
    </location>
</feature>
<organism evidence="2 3">
    <name type="scientific">Lysobacter enzymogenes</name>
    <dbReference type="NCBI Taxonomy" id="69"/>
    <lineage>
        <taxon>Bacteria</taxon>
        <taxon>Pseudomonadati</taxon>
        <taxon>Pseudomonadota</taxon>
        <taxon>Gammaproteobacteria</taxon>
        <taxon>Lysobacterales</taxon>
        <taxon>Lysobacteraceae</taxon>
        <taxon>Lysobacter</taxon>
    </lineage>
</organism>
<accession>A0AAU9ARL8</accession>
<evidence type="ECO:0008006" key="4">
    <source>
        <dbReference type="Google" id="ProtNLM"/>
    </source>
</evidence>
<dbReference type="KEGG" id="lem:LEN_1969"/>
<keyword evidence="1" id="KW-1133">Transmembrane helix</keyword>
<dbReference type="EMBL" id="AP014940">
    <property type="protein sequence ID" value="BAV97456.1"/>
    <property type="molecule type" value="Genomic_DNA"/>
</dbReference>
<name>A0AAU9ARL8_LYSEN</name>
<protein>
    <recommendedName>
        <fullName evidence="4">Transmembrane protein</fullName>
    </recommendedName>
</protein>
<keyword evidence="1" id="KW-0472">Membrane</keyword>
<dbReference type="AlphaFoldDB" id="A0AAU9ARL8"/>
<evidence type="ECO:0000313" key="3">
    <source>
        <dbReference type="Proteomes" id="UP000218824"/>
    </source>
</evidence>
<gene>
    <name evidence="2" type="ORF">LEN_1969</name>
</gene>
<sequence length="122" mass="12883">MSYQPPRSPLPSPAQPPFNPLWLLAGLGASSIAGVGSLLLAPHFRRVFASFGADLPALTGYLLDYPWAPCLLPLLVLAIWAAAPRPRRDRWACAFGVFAGMGAAALVVVALYLPIFGLAATI</sequence>
<dbReference type="GeneID" id="83063836"/>
<dbReference type="RefSeq" id="WP_096377614.1">
    <property type="nucleotide sequence ID" value="NZ_AP014940.1"/>
</dbReference>
<feature type="transmembrane region" description="Helical" evidence="1">
    <location>
        <begin position="21"/>
        <end position="45"/>
    </location>
</feature>
<proteinExistence type="predicted"/>
<dbReference type="Proteomes" id="UP000218824">
    <property type="component" value="Chromosome"/>
</dbReference>
<keyword evidence="1" id="KW-0812">Transmembrane</keyword>